<evidence type="ECO:0000313" key="1">
    <source>
        <dbReference type="EMBL" id="GEM83491.1"/>
    </source>
</evidence>
<reference evidence="1 2" key="1">
    <citation type="submission" date="2019-07" db="EMBL/GenBank/DDBJ databases">
        <title>Whole genome shotgun sequence of Meiothermus hypogaeus NBRC 106114.</title>
        <authorList>
            <person name="Hosoyama A."/>
            <person name="Uohara A."/>
            <person name="Ohji S."/>
            <person name="Ichikawa N."/>
        </authorList>
    </citation>
    <scope>NUCLEOTIDE SEQUENCE [LARGE SCALE GENOMIC DNA]</scope>
    <source>
        <strain evidence="1 2">NBRC 106114</strain>
    </source>
</reference>
<dbReference type="AlphaFoldDB" id="A0A511R1K7"/>
<dbReference type="Proteomes" id="UP000321197">
    <property type="component" value="Unassembled WGS sequence"/>
</dbReference>
<evidence type="ECO:0008006" key="3">
    <source>
        <dbReference type="Google" id="ProtNLM"/>
    </source>
</evidence>
<proteinExistence type="predicted"/>
<sequence>MEYPEQEKFVHAGLTKALLSGLEMAFEGDETNQSYGWYNGLLFSLEPLSAAQAGQSITEGGSTIAAHADHALLTLRVVLAMLNNQRIEADWQSSWKLRQLSEAEWNQLKSELRQQYQATRALIQEKPFWRETELTQMIHHIAHTAYHASAIRQILRSAP</sequence>
<evidence type="ECO:0000313" key="2">
    <source>
        <dbReference type="Proteomes" id="UP000321197"/>
    </source>
</evidence>
<dbReference type="InterPro" id="IPR034660">
    <property type="entry name" value="DinB/YfiT-like"/>
</dbReference>
<accession>A0A511R1K7</accession>
<name>A0A511R1K7_9DEIN</name>
<organism evidence="1 2">
    <name type="scientific">Meiothermus hypogaeus NBRC 106114</name>
    <dbReference type="NCBI Taxonomy" id="1227553"/>
    <lineage>
        <taxon>Bacteria</taxon>
        <taxon>Thermotogati</taxon>
        <taxon>Deinococcota</taxon>
        <taxon>Deinococci</taxon>
        <taxon>Thermales</taxon>
        <taxon>Thermaceae</taxon>
        <taxon>Meiothermus</taxon>
    </lineage>
</organism>
<protein>
    <recommendedName>
        <fullName evidence="3">DinB-like domain-containing protein</fullName>
    </recommendedName>
</protein>
<dbReference type="SUPFAM" id="SSF109854">
    <property type="entry name" value="DinB/YfiT-like putative metalloenzymes"/>
    <property type="match status" value="1"/>
</dbReference>
<comment type="caution">
    <text evidence="1">The sequence shown here is derived from an EMBL/GenBank/DDBJ whole genome shotgun (WGS) entry which is preliminary data.</text>
</comment>
<dbReference type="EMBL" id="BJXL01000046">
    <property type="protein sequence ID" value="GEM83491.1"/>
    <property type="molecule type" value="Genomic_DNA"/>
</dbReference>
<dbReference type="RefSeq" id="WP_170148311.1">
    <property type="nucleotide sequence ID" value="NZ_BJXL01000046.1"/>
</dbReference>
<dbReference type="Gene3D" id="1.20.120.450">
    <property type="entry name" value="dinb family like domain"/>
    <property type="match status" value="1"/>
</dbReference>
<gene>
    <name evidence="1" type="ORF">MHY01S_16570</name>
</gene>